<keyword evidence="13" id="KW-0805">Transcription regulation</keyword>
<keyword evidence="9" id="KW-0677">Repeat</keyword>
<dbReference type="InParanoid" id="A0A3Q1K4F3"/>
<dbReference type="FunFam" id="2.30.30.140:FF:000057">
    <property type="entry name" value="Histone-lysine N-methyltransferase NSD2"/>
    <property type="match status" value="1"/>
</dbReference>
<dbReference type="FunFam" id="2.170.270.10:FF:000002">
    <property type="entry name" value="Histone-lysine N-methyltransferase"/>
    <property type="match status" value="1"/>
</dbReference>
<dbReference type="PROSITE" id="PS51215">
    <property type="entry name" value="AWS"/>
    <property type="match status" value="1"/>
</dbReference>
<feature type="domain" description="SET" evidence="19">
    <location>
        <begin position="1000"/>
        <end position="1117"/>
    </location>
</feature>
<keyword evidence="15" id="KW-0539">Nucleus</keyword>
<dbReference type="InterPro" id="IPR019787">
    <property type="entry name" value="Znf_PHD-finger"/>
</dbReference>
<feature type="compositionally biased region" description="Polar residues" evidence="17">
    <location>
        <begin position="448"/>
        <end position="462"/>
    </location>
</feature>
<keyword evidence="5" id="KW-0489">Methyltransferase</keyword>
<dbReference type="SMART" id="SM00570">
    <property type="entry name" value="AWS"/>
    <property type="match status" value="1"/>
</dbReference>
<evidence type="ECO:0000256" key="4">
    <source>
        <dbReference type="ARBA" id="ARBA00022553"/>
    </source>
</evidence>
<dbReference type="InterPro" id="IPR050777">
    <property type="entry name" value="SET2_Histone-Lys_MeTrsfase"/>
</dbReference>
<feature type="region of interest" description="Disordered" evidence="17">
    <location>
        <begin position="1"/>
        <end position="39"/>
    </location>
</feature>
<dbReference type="Pfam" id="PF17907">
    <property type="entry name" value="AWS"/>
    <property type="match status" value="1"/>
</dbReference>
<dbReference type="RefSeq" id="XP_026196085.1">
    <property type="nucleotide sequence ID" value="XM_026340300.1"/>
</dbReference>
<dbReference type="InterPro" id="IPR001965">
    <property type="entry name" value="Znf_PHD"/>
</dbReference>
<dbReference type="InterPro" id="IPR047437">
    <property type="entry name" value="SET_NSD2"/>
</dbReference>
<dbReference type="OMA" id="CQEHEEL"/>
<dbReference type="InterPro" id="IPR059153">
    <property type="entry name" value="NSD_PHD-1st"/>
</dbReference>
<dbReference type="Pfam" id="PF00628">
    <property type="entry name" value="PHD"/>
    <property type="match status" value="1"/>
</dbReference>
<evidence type="ECO:0000256" key="13">
    <source>
        <dbReference type="ARBA" id="ARBA00023015"/>
    </source>
</evidence>
<dbReference type="GO" id="GO:0032259">
    <property type="term" value="P:methylation"/>
    <property type="evidence" value="ECO:0007669"/>
    <property type="project" value="UniProtKB-KW"/>
</dbReference>
<dbReference type="PROSITE" id="PS01359">
    <property type="entry name" value="ZF_PHD_1"/>
    <property type="match status" value="2"/>
</dbReference>
<evidence type="ECO:0000256" key="12">
    <source>
        <dbReference type="ARBA" id="ARBA00022853"/>
    </source>
</evidence>
<evidence type="ECO:0000259" key="21">
    <source>
        <dbReference type="PROSITE" id="PS50868"/>
    </source>
</evidence>
<dbReference type="RefSeq" id="XP_026196086.1">
    <property type="nucleotide sequence ID" value="XM_026340301.1"/>
</dbReference>
<keyword evidence="12" id="KW-0156">Chromatin regulator</keyword>
<evidence type="ECO:0000259" key="18">
    <source>
        <dbReference type="PROSITE" id="PS50016"/>
    </source>
</evidence>
<evidence type="ECO:0000256" key="5">
    <source>
        <dbReference type="ARBA" id="ARBA00022603"/>
    </source>
</evidence>
<keyword evidence="3" id="KW-0158">Chromosome</keyword>
<evidence type="ECO:0000259" key="19">
    <source>
        <dbReference type="PROSITE" id="PS50280"/>
    </source>
</evidence>
<dbReference type="InterPro" id="IPR000313">
    <property type="entry name" value="PWWP_dom"/>
</dbReference>
<dbReference type="Ensembl" id="ENSATET00000026415.3">
    <property type="protein sequence ID" value="ENSATEP00000025996.1"/>
    <property type="gene ID" value="ENSATEG00000018035.3"/>
</dbReference>
<dbReference type="Gene3D" id="3.30.40.10">
    <property type="entry name" value="Zinc/RING finger domain, C3HC4 (zinc finger)"/>
    <property type="match status" value="4"/>
</dbReference>
<evidence type="ECO:0000256" key="1">
    <source>
        <dbReference type="ARBA" id="ARBA00004123"/>
    </source>
</evidence>
<feature type="domain" description="PWWP" evidence="20">
    <location>
        <begin position="229"/>
        <end position="295"/>
    </location>
</feature>
<dbReference type="InterPro" id="IPR046341">
    <property type="entry name" value="SET_dom_sf"/>
</dbReference>
<dbReference type="InterPro" id="IPR003616">
    <property type="entry name" value="Post-SET_dom"/>
</dbReference>
<feature type="compositionally biased region" description="Basic and acidic residues" evidence="17">
    <location>
        <begin position="484"/>
        <end position="503"/>
    </location>
</feature>
<organism evidence="23 24">
    <name type="scientific">Anabas testudineus</name>
    <name type="common">Climbing perch</name>
    <name type="synonym">Anthias testudineus</name>
    <dbReference type="NCBI Taxonomy" id="64144"/>
    <lineage>
        <taxon>Eukaryota</taxon>
        <taxon>Metazoa</taxon>
        <taxon>Chordata</taxon>
        <taxon>Craniata</taxon>
        <taxon>Vertebrata</taxon>
        <taxon>Euteleostomi</taxon>
        <taxon>Actinopterygii</taxon>
        <taxon>Neopterygii</taxon>
        <taxon>Teleostei</taxon>
        <taxon>Neoteleostei</taxon>
        <taxon>Acanthomorphata</taxon>
        <taxon>Anabantaria</taxon>
        <taxon>Anabantiformes</taxon>
        <taxon>Anabantoidei</taxon>
        <taxon>Anabantidae</taxon>
        <taxon>Anabas</taxon>
    </lineage>
</organism>
<evidence type="ECO:0000313" key="23">
    <source>
        <dbReference type="Ensembl" id="ENSATEP00000025996.1"/>
    </source>
</evidence>
<reference evidence="23" key="1">
    <citation type="submission" date="2021-04" db="EMBL/GenBank/DDBJ databases">
        <authorList>
            <consortium name="Wellcome Sanger Institute Data Sharing"/>
        </authorList>
    </citation>
    <scope>NUCLEOTIDE SEQUENCE [LARGE SCALE GENOMIC DNA]</scope>
</reference>
<dbReference type="SUPFAM" id="SSF82199">
    <property type="entry name" value="SET domain"/>
    <property type="match status" value="1"/>
</dbReference>
<dbReference type="OrthoDB" id="422362at2759"/>
<evidence type="ECO:0000256" key="17">
    <source>
        <dbReference type="SAM" id="MobiDB-lite"/>
    </source>
</evidence>
<feature type="region of interest" description="Disordered" evidence="17">
    <location>
        <begin position="1146"/>
        <end position="1167"/>
    </location>
</feature>
<dbReference type="Pfam" id="PF23004">
    <property type="entry name" value="PHDvar_NSD"/>
    <property type="match status" value="1"/>
</dbReference>
<dbReference type="CDD" id="cd15649">
    <property type="entry name" value="PHD1_NSD3"/>
    <property type="match status" value="1"/>
</dbReference>
<dbReference type="GO" id="GO:0005694">
    <property type="term" value="C:chromosome"/>
    <property type="evidence" value="ECO:0007669"/>
    <property type="project" value="UniProtKB-SubCell"/>
</dbReference>
<comment type="subcellular location">
    <subcellularLocation>
        <location evidence="2">Chromosome</location>
    </subcellularLocation>
    <subcellularLocation>
        <location evidence="1">Nucleus</location>
    </subcellularLocation>
</comment>
<evidence type="ECO:0000256" key="15">
    <source>
        <dbReference type="ARBA" id="ARBA00023242"/>
    </source>
</evidence>
<feature type="domain" description="PHD-type" evidence="18">
    <location>
        <begin position="769"/>
        <end position="813"/>
    </location>
</feature>
<dbReference type="GO" id="GO:0051216">
    <property type="term" value="P:cartilage development"/>
    <property type="evidence" value="ECO:0007669"/>
    <property type="project" value="Ensembl"/>
</dbReference>
<dbReference type="GeneTree" id="ENSGT00940000157429"/>
<evidence type="ECO:0000313" key="24">
    <source>
        <dbReference type="Proteomes" id="UP000265040"/>
    </source>
</evidence>
<dbReference type="CDD" id="cd19211">
    <property type="entry name" value="SET_NSD2"/>
    <property type="match status" value="1"/>
</dbReference>
<dbReference type="FunFam" id="3.30.40.10:FF:000025">
    <property type="entry name" value="Histone-lysine N-methyltransferase"/>
    <property type="match status" value="1"/>
</dbReference>
<dbReference type="GeneID" id="113148565"/>
<feature type="region of interest" description="Disordered" evidence="17">
    <location>
        <begin position="153"/>
        <end position="194"/>
    </location>
</feature>
<evidence type="ECO:0000259" key="20">
    <source>
        <dbReference type="PROSITE" id="PS50812"/>
    </source>
</evidence>
<dbReference type="FunCoup" id="A0A3Q1K4F3">
    <property type="interactions" value="1197"/>
</dbReference>
<dbReference type="STRING" id="64144.ENSATEP00000025996"/>
<dbReference type="GO" id="GO:0005634">
    <property type="term" value="C:nucleus"/>
    <property type="evidence" value="ECO:0007669"/>
    <property type="project" value="UniProtKB-SubCell"/>
</dbReference>
<dbReference type="PROSITE" id="PS50812">
    <property type="entry name" value="PWWP"/>
    <property type="match status" value="2"/>
</dbReference>
<dbReference type="PROSITE" id="PS50280">
    <property type="entry name" value="SET"/>
    <property type="match status" value="1"/>
</dbReference>
<evidence type="ECO:0000256" key="8">
    <source>
        <dbReference type="ARBA" id="ARBA00022723"/>
    </source>
</evidence>
<feature type="domain" description="PHD-type" evidence="18">
    <location>
        <begin position="604"/>
        <end position="651"/>
    </location>
</feature>
<evidence type="ECO:0000256" key="16">
    <source>
        <dbReference type="PROSITE-ProRule" id="PRU00146"/>
    </source>
</evidence>
<dbReference type="SUPFAM" id="SSF63748">
    <property type="entry name" value="Tudor/PWWP/MBT"/>
    <property type="match status" value="2"/>
</dbReference>
<dbReference type="InterPro" id="IPR011011">
    <property type="entry name" value="Znf_FYVE_PHD"/>
</dbReference>
<evidence type="ECO:0000256" key="11">
    <source>
        <dbReference type="ARBA" id="ARBA00022833"/>
    </source>
</evidence>
<evidence type="ECO:0000259" key="22">
    <source>
        <dbReference type="PROSITE" id="PS51215"/>
    </source>
</evidence>
<reference evidence="23" key="2">
    <citation type="submission" date="2025-08" db="UniProtKB">
        <authorList>
            <consortium name="Ensembl"/>
        </authorList>
    </citation>
    <scope>IDENTIFICATION</scope>
</reference>
<feature type="compositionally biased region" description="Low complexity" evidence="17">
    <location>
        <begin position="387"/>
        <end position="399"/>
    </location>
</feature>
<dbReference type="GO" id="GO:0046975">
    <property type="term" value="F:histone H3K36 methyltransferase activity"/>
    <property type="evidence" value="ECO:0007669"/>
    <property type="project" value="Ensembl"/>
</dbReference>
<dbReference type="PANTHER" id="PTHR22884">
    <property type="entry name" value="SET DOMAIN PROTEINS"/>
    <property type="match status" value="1"/>
</dbReference>
<evidence type="ECO:0000256" key="3">
    <source>
        <dbReference type="ARBA" id="ARBA00022454"/>
    </source>
</evidence>
<keyword evidence="8" id="KW-0479">Metal-binding</keyword>
<dbReference type="InterPro" id="IPR055198">
    <property type="entry name" value="NSD_PHD"/>
</dbReference>
<feature type="region of interest" description="Disordered" evidence="17">
    <location>
        <begin position="1268"/>
        <end position="1314"/>
    </location>
</feature>
<dbReference type="Pfam" id="PF22908">
    <property type="entry name" value="PHD_NSD"/>
    <property type="match status" value="1"/>
</dbReference>
<keyword evidence="6" id="KW-0808">Transferase</keyword>
<dbReference type="InterPro" id="IPR001214">
    <property type="entry name" value="SET_dom"/>
</dbReference>
<evidence type="ECO:0000256" key="7">
    <source>
        <dbReference type="ARBA" id="ARBA00022691"/>
    </source>
</evidence>
<dbReference type="FunFam" id="3.30.40.10:FF:000205">
    <property type="entry name" value="Histone-lysine N-methyltransferase"/>
    <property type="match status" value="1"/>
</dbReference>
<dbReference type="InterPro" id="IPR019786">
    <property type="entry name" value="Zinc_finger_PHD-type_CS"/>
</dbReference>
<dbReference type="InterPro" id="IPR006560">
    <property type="entry name" value="AWS_dom"/>
</dbReference>
<keyword evidence="11" id="KW-0862">Zinc</keyword>
<dbReference type="Pfam" id="PF00855">
    <property type="entry name" value="PWWP"/>
    <property type="match status" value="2"/>
</dbReference>
<dbReference type="Gene3D" id="2.30.30.140">
    <property type="match status" value="2"/>
</dbReference>
<dbReference type="PROSITE" id="PS50868">
    <property type="entry name" value="POST_SET"/>
    <property type="match status" value="1"/>
</dbReference>
<feature type="compositionally biased region" description="Basic and acidic residues" evidence="17">
    <location>
        <begin position="1295"/>
        <end position="1314"/>
    </location>
</feature>
<feature type="domain" description="PWWP" evidence="20">
    <location>
        <begin position="818"/>
        <end position="880"/>
    </location>
</feature>
<dbReference type="PROSITE" id="PS50016">
    <property type="entry name" value="ZF_PHD_2"/>
    <property type="match status" value="2"/>
</dbReference>
<feature type="domain" description="Post-SET" evidence="21">
    <location>
        <begin position="1124"/>
        <end position="1140"/>
    </location>
</feature>
<protein>
    <recommendedName>
        <fullName evidence="25">Nuclear receptor binding SET domain protein 2</fullName>
    </recommendedName>
</protein>
<evidence type="ECO:0000256" key="14">
    <source>
        <dbReference type="ARBA" id="ARBA00023163"/>
    </source>
</evidence>
<dbReference type="FunFam" id="3.30.40.10:FF:000153">
    <property type="entry name" value="Histone-lysine N-methyltransferase NSD2"/>
    <property type="match status" value="1"/>
</dbReference>
<dbReference type="Gene3D" id="2.170.270.10">
    <property type="entry name" value="SET domain"/>
    <property type="match status" value="1"/>
</dbReference>
<dbReference type="FunFam" id="2.30.30.140:FF:000004">
    <property type="entry name" value="Histone-lysine N-methyltransferase"/>
    <property type="match status" value="1"/>
</dbReference>
<dbReference type="GO" id="GO:0008270">
    <property type="term" value="F:zinc ion binding"/>
    <property type="evidence" value="ECO:0007669"/>
    <property type="project" value="UniProtKB-KW"/>
</dbReference>
<dbReference type="SMART" id="SM00508">
    <property type="entry name" value="PostSET"/>
    <property type="match status" value="1"/>
</dbReference>
<dbReference type="InterPro" id="IPR055197">
    <property type="entry name" value="PHDvar_NSD"/>
</dbReference>
<dbReference type="Pfam" id="PF23011">
    <property type="entry name" value="PHD-1st_NSD"/>
    <property type="match status" value="1"/>
</dbReference>
<dbReference type="Pfam" id="PF17982">
    <property type="entry name" value="C5HCH"/>
    <property type="match status" value="1"/>
</dbReference>
<dbReference type="SMART" id="SM00249">
    <property type="entry name" value="PHD"/>
    <property type="match status" value="5"/>
</dbReference>
<evidence type="ECO:0000256" key="9">
    <source>
        <dbReference type="ARBA" id="ARBA00022737"/>
    </source>
</evidence>
<keyword evidence="10 16" id="KW-0863">Zinc-finger</keyword>
<reference evidence="23" key="3">
    <citation type="submission" date="2025-09" db="UniProtKB">
        <authorList>
            <consortium name="Ensembl"/>
        </authorList>
    </citation>
    <scope>IDENTIFICATION</scope>
</reference>
<dbReference type="Proteomes" id="UP000265040">
    <property type="component" value="Chromosome 22"/>
</dbReference>
<keyword evidence="14" id="KW-0804">Transcription</keyword>
<keyword evidence="24" id="KW-1185">Reference proteome</keyword>
<dbReference type="Pfam" id="PF00856">
    <property type="entry name" value="SET"/>
    <property type="match status" value="1"/>
</dbReference>
<feature type="domain" description="AWS" evidence="22">
    <location>
        <begin position="948"/>
        <end position="998"/>
    </location>
</feature>
<dbReference type="SMART" id="SM00317">
    <property type="entry name" value="SET"/>
    <property type="match status" value="1"/>
</dbReference>
<dbReference type="GO" id="GO:0048706">
    <property type="term" value="P:embryonic skeletal system development"/>
    <property type="evidence" value="ECO:0007669"/>
    <property type="project" value="Ensembl"/>
</dbReference>
<evidence type="ECO:0000256" key="6">
    <source>
        <dbReference type="ARBA" id="ARBA00022679"/>
    </source>
</evidence>
<accession>A0A3Q1K4F3</accession>
<proteinExistence type="predicted"/>
<feature type="compositionally biased region" description="Basic and acidic residues" evidence="17">
    <location>
        <begin position="534"/>
        <end position="546"/>
    </location>
</feature>
<keyword evidence="7" id="KW-0949">S-adenosyl-L-methionine</keyword>
<evidence type="ECO:0008006" key="25">
    <source>
        <dbReference type="Google" id="ProtNLM"/>
    </source>
</evidence>
<dbReference type="SUPFAM" id="SSF57903">
    <property type="entry name" value="FYVE/PHD zinc finger"/>
    <property type="match status" value="3"/>
</dbReference>
<evidence type="ECO:0000256" key="10">
    <source>
        <dbReference type="ARBA" id="ARBA00022771"/>
    </source>
</evidence>
<sequence length="1314" mass="147616">MDSKGSSLPSMPEPANPISMKQPPESLSVRKGRGDMSSDPALLMDKAAAQLAATLQDGVLQKMAGHSHNNHNHERLKDLTSRVLNGDQDTLTELCAAEPSMLKCAEAPTTNGTHQHNCTPHTEPELKVTIPQVVKQSLFEPCCASGTSLTAATEGTICGPEKGDDAKKRRGKPQKPKPQTNLSSPANPVEPLDYTDAVDGTEAADEHELIPEMTDKTIEESPLLVRFSVGDLVWTKVSGYPWWPCMVTTDPEFSSHFKQKQKANSRSGLLFHVQYFGDSPERGYIFEKNMVSFTGEDQYQELSQGNKQLTSRISHKKTTPSVPRKLQVQWNMGIIQAKEAFSMSLDERLANFAFYYDGDGPHLNPHILEKLKPKQNEINQETESRLSLDLPSLLDPTTSASDVQAESVVPQKKKRRPRQAQSPTKTVRRRKKIAADGTSDPAKKRKSTLVSSTEDISESVSHPVSLPAKRERKKSLKRQLTDTAADKEQQPKKRRKISQDAEKQAPTSEEVEKKRRRKKADKDVKETKRRQKKSKDPLADDQGAEKPKRRRKRKQDGENQVTPAKMKKRRSSPCPDPEGSGSEGRPDSPSDSLDGIKKGERKKEFVCQVCEQAGEDLVSCEGQCCGMFHLHCLGLSLKPDDKLLCQECSTGIHSCFICKQSEGEVRRCHVPHCGKFYHESCVRLNSLTVFDNKGFRCPLHTCLSCHYGCRTKQKSTKGRLMRCLRCPVAYHIGDQCVAAGSEMITNTAFICTNHFNAKKGYSHHSHVNVSWCFVCSKGGQLLCCESCPAAFHPDCLNIAMPDGSWFCNDCRAGKKPKYRDIIWVKLGTYRWWPAEIHHPRNIPTNIQHLRHEIGEFPVFFFGSKDYFWTHQGRVFPYMEGDRGSKYQRTGIGKVFKNALLEAEVRFKEIKMKREAKEAQENSRKPPPYKFIKVNKPFGKVQVYTADISEIPKCNCKPTDERPCGFESECLNRMLQYECHPQVCPNGERCCNQDFTKRLYPETKIIKTPGKGWGLISLRDIKKGEFVNEYIGELIDEEECRARIKYAQENNITDFYMLTIDKDRIIDAGPKGNYSRFMNHSCQPNCETQKWTVNGDTRVGLFAVCDIPAGTELTFNYNLDCLGNEKTVCRCGSSNCSGFLGDRPKNSNGQTAEPKGKRLKRKYKKRKSEGKKKSEDECFRCGDGGQLVLCDKKTCTKAYHLSCLNLTKRPFGRWDCPWHHCDICGKNSEAFCQLCPNSYCKAHQEGALRPWPPTGQLCCLEHEELEGAVNQDQDVGSEPTPPSTTAANAGRPKGSRKAEGAEAKTKGSKRKAAEA</sequence>
<keyword evidence="4" id="KW-0597">Phosphoprotein</keyword>
<name>A0A3Q1K4F3_ANATE</name>
<dbReference type="InterPro" id="IPR041306">
    <property type="entry name" value="C5HCH"/>
</dbReference>
<feature type="compositionally biased region" description="Basic residues" evidence="17">
    <location>
        <begin position="1156"/>
        <end position="1167"/>
    </location>
</feature>
<gene>
    <name evidence="23" type="primary">NSD2</name>
</gene>
<feature type="compositionally biased region" description="Basic and acidic residues" evidence="17">
    <location>
        <begin position="584"/>
        <end position="596"/>
    </location>
</feature>
<dbReference type="InterPro" id="IPR013083">
    <property type="entry name" value="Znf_RING/FYVE/PHD"/>
</dbReference>
<dbReference type="SMART" id="SM00293">
    <property type="entry name" value="PWWP"/>
    <property type="match status" value="2"/>
</dbReference>
<feature type="region of interest" description="Disordered" evidence="17">
    <location>
        <begin position="377"/>
        <end position="596"/>
    </location>
</feature>
<evidence type="ECO:0000256" key="2">
    <source>
        <dbReference type="ARBA" id="ARBA00004286"/>
    </source>
</evidence>